<reference evidence="2" key="1">
    <citation type="submission" date="2020-06" db="EMBL/GenBank/DDBJ databases">
        <title>Draft genome of Bugula neritina, a colonial animal packing powerful symbionts and potential medicines.</title>
        <authorList>
            <person name="Rayko M."/>
        </authorList>
    </citation>
    <scope>NUCLEOTIDE SEQUENCE [LARGE SCALE GENOMIC DNA]</scope>
    <source>
        <strain evidence="2">Kwan_BN1</strain>
    </source>
</reference>
<gene>
    <name evidence="2" type="ORF">EB796_001890</name>
</gene>
<feature type="compositionally biased region" description="Basic and acidic residues" evidence="1">
    <location>
        <begin position="134"/>
        <end position="145"/>
    </location>
</feature>
<feature type="compositionally biased region" description="Basic and acidic residues" evidence="1">
    <location>
        <begin position="113"/>
        <end position="125"/>
    </location>
</feature>
<keyword evidence="3" id="KW-1185">Reference proteome</keyword>
<dbReference type="Proteomes" id="UP000593567">
    <property type="component" value="Unassembled WGS sequence"/>
</dbReference>
<accession>A0A7J7KNQ4</accession>
<sequence length="145" mass="16855">MSKAIHFLKLSLEERNVVLLVIKCYKLTMRNFNFGRKHAPVPFARLLRFLLGWHLLGVCIYKFKLQPAVKKKTEEAGYNWDELTSVQKYTQFIGKDLATIEYQKKKVFWNRETSSKDKTESKEPAAKVACEPRQPVDVKSGDEDS</sequence>
<protein>
    <submittedName>
        <fullName evidence="2">Uncharacterized protein</fullName>
    </submittedName>
</protein>
<organism evidence="2 3">
    <name type="scientific">Bugula neritina</name>
    <name type="common">Brown bryozoan</name>
    <name type="synonym">Sertularia neritina</name>
    <dbReference type="NCBI Taxonomy" id="10212"/>
    <lineage>
        <taxon>Eukaryota</taxon>
        <taxon>Metazoa</taxon>
        <taxon>Spiralia</taxon>
        <taxon>Lophotrochozoa</taxon>
        <taxon>Bryozoa</taxon>
        <taxon>Gymnolaemata</taxon>
        <taxon>Cheilostomatida</taxon>
        <taxon>Flustrina</taxon>
        <taxon>Buguloidea</taxon>
        <taxon>Bugulidae</taxon>
        <taxon>Bugula</taxon>
    </lineage>
</organism>
<proteinExistence type="predicted"/>
<dbReference type="AlphaFoldDB" id="A0A7J7KNQ4"/>
<dbReference type="EMBL" id="VXIV02000210">
    <property type="protein sequence ID" value="KAF6039809.1"/>
    <property type="molecule type" value="Genomic_DNA"/>
</dbReference>
<name>A0A7J7KNQ4_BUGNE</name>
<evidence type="ECO:0000313" key="3">
    <source>
        <dbReference type="Proteomes" id="UP000593567"/>
    </source>
</evidence>
<evidence type="ECO:0000313" key="2">
    <source>
        <dbReference type="EMBL" id="KAF6039809.1"/>
    </source>
</evidence>
<evidence type="ECO:0000256" key="1">
    <source>
        <dbReference type="SAM" id="MobiDB-lite"/>
    </source>
</evidence>
<comment type="caution">
    <text evidence="2">The sequence shown here is derived from an EMBL/GenBank/DDBJ whole genome shotgun (WGS) entry which is preliminary data.</text>
</comment>
<feature type="region of interest" description="Disordered" evidence="1">
    <location>
        <begin position="112"/>
        <end position="145"/>
    </location>
</feature>